<dbReference type="InterPro" id="IPR052336">
    <property type="entry name" value="MlaD_Phospholipid_Transporter"/>
</dbReference>
<dbReference type="Pfam" id="PF02470">
    <property type="entry name" value="MlaD"/>
    <property type="match status" value="1"/>
</dbReference>
<evidence type="ECO:0000259" key="2">
    <source>
        <dbReference type="Pfam" id="PF02470"/>
    </source>
</evidence>
<dbReference type="Proteomes" id="UP001596972">
    <property type="component" value="Unassembled WGS sequence"/>
</dbReference>
<evidence type="ECO:0000313" key="4">
    <source>
        <dbReference type="EMBL" id="MFD0904829.1"/>
    </source>
</evidence>
<name>A0ABW3F229_9ACTN</name>
<evidence type="ECO:0000256" key="1">
    <source>
        <dbReference type="SAM" id="MobiDB-lite"/>
    </source>
</evidence>
<feature type="region of interest" description="Disordered" evidence="1">
    <location>
        <begin position="336"/>
        <end position="422"/>
    </location>
</feature>
<dbReference type="InterPro" id="IPR003399">
    <property type="entry name" value="Mce/MlaD"/>
</dbReference>
<reference evidence="5" key="1">
    <citation type="journal article" date="2019" name="Int. J. Syst. Evol. Microbiol.">
        <title>The Global Catalogue of Microorganisms (GCM) 10K type strain sequencing project: providing services to taxonomists for standard genome sequencing and annotation.</title>
        <authorList>
            <consortium name="The Broad Institute Genomics Platform"/>
            <consortium name="The Broad Institute Genome Sequencing Center for Infectious Disease"/>
            <person name="Wu L."/>
            <person name="Ma J."/>
        </authorList>
    </citation>
    <scope>NUCLEOTIDE SEQUENCE [LARGE SCALE GENOMIC DNA]</scope>
    <source>
        <strain evidence="5">JCM 31202</strain>
    </source>
</reference>
<feature type="compositionally biased region" description="Polar residues" evidence="1">
    <location>
        <begin position="344"/>
        <end position="358"/>
    </location>
</feature>
<dbReference type="PANTHER" id="PTHR33371:SF16">
    <property type="entry name" value="MCE-FAMILY PROTEIN MCE3F"/>
    <property type="match status" value="1"/>
</dbReference>
<dbReference type="Pfam" id="PF11887">
    <property type="entry name" value="Mce4_CUP1"/>
    <property type="match status" value="1"/>
</dbReference>
<feature type="compositionally biased region" description="Low complexity" evidence="1">
    <location>
        <begin position="374"/>
        <end position="401"/>
    </location>
</feature>
<dbReference type="InterPro" id="IPR005693">
    <property type="entry name" value="Mce"/>
</dbReference>
<dbReference type="EMBL" id="JBHTJA010000101">
    <property type="protein sequence ID" value="MFD0904829.1"/>
    <property type="molecule type" value="Genomic_DNA"/>
</dbReference>
<sequence length="422" mass="43463">MLTLGTRIKNLVFLVVGLYAVAHVGLDYADLGKHIGLADHYVIEAELAEAGGLAENADVTYRGSSVGRVGELRLTADGVVAELRIDDDAPRIPVETTAVVANRSAIGEQYIDLRPSTAAGPYLAAGAVIPRAATAVPPPVTDLLTSVNALAESVPTGALRTVVDELGVALAGQGPNLQALLDETRAFTDAANANAAPTRTLIDDAETVLRTQNEEAAALRSFGRDARLLAARLRDSDPAFRELVTTAPDAAGELRALVRDLDPSMSVLVANLLTTSELLAHRTAGLEQLMSELPAAVAAGMSAVDDGRLNFGMVTTFFDPPQCTSGYEGTRYRNGLDTSPGAPLNTSAACTAPPSSGVNVRGSANVPRPPVPEPARAGSVLGAAPDPALPGALALPALPAGPSEPNAPEDLRALLGLPKARP</sequence>
<gene>
    <name evidence="4" type="ORF">ACFQ11_30920</name>
</gene>
<dbReference type="NCBIfam" id="TIGR00996">
    <property type="entry name" value="Mtu_fam_mce"/>
    <property type="match status" value="1"/>
</dbReference>
<accession>A0ABW3F229</accession>
<dbReference type="RefSeq" id="WP_378305096.1">
    <property type="nucleotide sequence ID" value="NZ_JBHTJA010000101.1"/>
</dbReference>
<proteinExistence type="predicted"/>
<organism evidence="4 5">
    <name type="scientific">Actinomadura sediminis</name>
    <dbReference type="NCBI Taxonomy" id="1038904"/>
    <lineage>
        <taxon>Bacteria</taxon>
        <taxon>Bacillati</taxon>
        <taxon>Actinomycetota</taxon>
        <taxon>Actinomycetes</taxon>
        <taxon>Streptosporangiales</taxon>
        <taxon>Thermomonosporaceae</taxon>
        <taxon>Actinomadura</taxon>
    </lineage>
</organism>
<evidence type="ECO:0000313" key="5">
    <source>
        <dbReference type="Proteomes" id="UP001596972"/>
    </source>
</evidence>
<feature type="domain" description="Mammalian cell entry C-terminal" evidence="3">
    <location>
        <begin position="122"/>
        <end position="302"/>
    </location>
</feature>
<keyword evidence="5" id="KW-1185">Reference proteome</keyword>
<feature type="domain" description="Mce/MlaD" evidence="2">
    <location>
        <begin position="40"/>
        <end position="115"/>
    </location>
</feature>
<evidence type="ECO:0000259" key="3">
    <source>
        <dbReference type="Pfam" id="PF11887"/>
    </source>
</evidence>
<comment type="caution">
    <text evidence="4">The sequence shown here is derived from an EMBL/GenBank/DDBJ whole genome shotgun (WGS) entry which is preliminary data.</text>
</comment>
<dbReference type="PANTHER" id="PTHR33371">
    <property type="entry name" value="INTERMEMBRANE PHOSPHOLIPID TRANSPORT SYSTEM BINDING PROTEIN MLAD-RELATED"/>
    <property type="match status" value="1"/>
</dbReference>
<dbReference type="InterPro" id="IPR024516">
    <property type="entry name" value="Mce_C"/>
</dbReference>
<protein>
    <submittedName>
        <fullName evidence="4">MCE family protein</fullName>
    </submittedName>
</protein>